<keyword evidence="4 6" id="KW-0620">Polyamine biosynthesis</keyword>
<comment type="catalytic activity">
    <reaction evidence="5">
        <text>S-adenosyl 3-(methylsulfanyl)propylamine + spermidine = thermospermine + S-methyl-5'-thioadenosine + H(+)</text>
        <dbReference type="Rhea" id="RHEA:30515"/>
        <dbReference type="ChEBI" id="CHEBI:15378"/>
        <dbReference type="ChEBI" id="CHEBI:17509"/>
        <dbReference type="ChEBI" id="CHEBI:57443"/>
        <dbReference type="ChEBI" id="CHEBI:57834"/>
        <dbReference type="ChEBI" id="CHEBI:59903"/>
        <dbReference type="EC" id="2.5.1.79"/>
    </reaction>
</comment>
<comment type="function">
    <text evidence="6">Catalyzes the irreversible transfer of a propylamine group from the amino donor S-adenosylmethioninamine (decarboxy-AdoMet) to putrescine (1,4-diaminobutane) to yield spermidine.</text>
</comment>
<dbReference type="InterPro" id="IPR030373">
    <property type="entry name" value="PABS_CS"/>
</dbReference>
<dbReference type="PANTHER" id="PTHR43317">
    <property type="entry name" value="THERMOSPERMINE SYNTHASE ACAULIS5"/>
    <property type="match status" value="1"/>
</dbReference>
<evidence type="ECO:0000256" key="2">
    <source>
        <dbReference type="ARBA" id="ARBA00022490"/>
    </source>
</evidence>
<reference evidence="9" key="1">
    <citation type="submission" date="2019-08" db="EMBL/GenBank/DDBJ databases">
        <title>Carotenoids and Carotenoid Binding Proteins in the Halophilic Cyanobacterium Euhalothece sp. ZM00.</title>
        <authorList>
            <person name="Cho S.M."/>
            <person name="Song J.Y."/>
            <person name="Park Y.-I."/>
        </authorList>
    </citation>
    <scope>NUCLEOTIDE SEQUENCE [LARGE SCALE GENOMIC DNA]</scope>
    <source>
        <strain evidence="9">Z-M001</strain>
    </source>
</reference>
<dbReference type="InterPro" id="IPR037163">
    <property type="entry name" value="Spermidine_synt_N_sf"/>
</dbReference>
<accession>A0A5B8NLX9</accession>
<feature type="binding site" evidence="6">
    <location>
        <position position="113"/>
    </location>
    <ligand>
        <name>S-methyl-5'-thioadenosine</name>
        <dbReference type="ChEBI" id="CHEBI:17509"/>
    </ligand>
</feature>
<dbReference type="Gene3D" id="3.40.50.150">
    <property type="entry name" value="Vaccinia Virus protein VP39"/>
    <property type="match status" value="1"/>
</dbReference>
<dbReference type="CDD" id="cd02440">
    <property type="entry name" value="AdoMet_MTases"/>
    <property type="match status" value="1"/>
</dbReference>
<evidence type="ECO:0000259" key="8">
    <source>
        <dbReference type="PROSITE" id="PS51006"/>
    </source>
</evidence>
<proteinExistence type="inferred from homology"/>
<dbReference type="PROSITE" id="PS01330">
    <property type="entry name" value="PABS_1"/>
    <property type="match status" value="1"/>
</dbReference>
<keyword evidence="9" id="KW-0489">Methyltransferase</keyword>
<feature type="domain" description="PABS" evidence="8">
    <location>
        <begin position="9"/>
        <end position="245"/>
    </location>
</feature>
<evidence type="ECO:0000256" key="3">
    <source>
        <dbReference type="ARBA" id="ARBA00022679"/>
    </source>
</evidence>
<comment type="subunit">
    <text evidence="6">Homodimer or homotetramer.</text>
</comment>
<dbReference type="Pfam" id="PF17284">
    <property type="entry name" value="Spermine_synt_N"/>
    <property type="match status" value="1"/>
</dbReference>
<comment type="pathway">
    <text evidence="6">Amine and polyamine biosynthesis; spermidine biosynthesis; spermidine from putrescine: step 1/1.</text>
</comment>
<protein>
    <recommendedName>
        <fullName evidence="6">Polyamine aminopropyltransferase</fullName>
    </recommendedName>
    <alternativeName>
        <fullName evidence="6">Putrescine aminopropyltransferase</fullName>
        <shortName evidence="6">PAPT</shortName>
    </alternativeName>
    <alternativeName>
        <fullName evidence="6">Spermidine synthase</fullName>
        <shortName evidence="6">SPDS</shortName>
        <shortName evidence="6">SPDSY</shortName>
        <ecNumber evidence="6">2.5.1.16</ecNumber>
    </alternativeName>
</protein>
<evidence type="ECO:0000256" key="1">
    <source>
        <dbReference type="ARBA" id="ARBA00007867"/>
    </source>
</evidence>
<dbReference type="Pfam" id="PF01564">
    <property type="entry name" value="Spermine_synth"/>
    <property type="match status" value="1"/>
</dbReference>
<dbReference type="RefSeq" id="WP_146295142.1">
    <property type="nucleotide sequence ID" value="NZ_CP042326.1"/>
</dbReference>
<evidence type="ECO:0000256" key="5">
    <source>
        <dbReference type="ARBA" id="ARBA00048874"/>
    </source>
</evidence>
<evidence type="ECO:0000256" key="7">
    <source>
        <dbReference type="PROSITE-ProRule" id="PRU00354"/>
    </source>
</evidence>
<dbReference type="Proteomes" id="UP000318453">
    <property type="component" value="Chromosome"/>
</dbReference>
<dbReference type="GO" id="GO:0032259">
    <property type="term" value="P:methylation"/>
    <property type="evidence" value="ECO:0007669"/>
    <property type="project" value="UniProtKB-KW"/>
</dbReference>
<dbReference type="KEGG" id="enn:FRE64_06120"/>
<feature type="active site" description="Proton acceptor" evidence="6 7">
    <location>
        <position position="163"/>
    </location>
</feature>
<keyword evidence="3 6" id="KW-0808">Transferase</keyword>
<feature type="binding site" evidence="6">
    <location>
        <position position="93"/>
    </location>
    <ligand>
        <name>spermidine</name>
        <dbReference type="ChEBI" id="CHEBI:57834"/>
    </ligand>
</feature>
<evidence type="ECO:0000313" key="9">
    <source>
        <dbReference type="EMBL" id="QDZ39541.1"/>
    </source>
</evidence>
<gene>
    <name evidence="6" type="primary">speE</name>
    <name evidence="9" type="ORF">FRE64_06120</name>
</gene>
<dbReference type="Gene3D" id="2.30.140.10">
    <property type="entry name" value="Spermidine synthase, tetramerisation domain"/>
    <property type="match status" value="1"/>
</dbReference>
<organism evidence="9 10">
    <name type="scientific">Euhalothece natronophila Z-M001</name>
    <dbReference type="NCBI Taxonomy" id="522448"/>
    <lineage>
        <taxon>Bacteria</taxon>
        <taxon>Bacillati</taxon>
        <taxon>Cyanobacteriota</taxon>
        <taxon>Cyanophyceae</taxon>
        <taxon>Oscillatoriophycideae</taxon>
        <taxon>Chroococcales</taxon>
        <taxon>Halothecacae</taxon>
        <taxon>Halothece cluster</taxon>
        <taxon>Euhalothece</taxon>
    </lineage>
</organism>
<feature type="binding site" evidence="6">
    <location>
        <position position="172"/>
    </location>
    <ligand>
        <name>S-methyl-5'-thioadenosine</name>
        <dbReference type="ChEBI" id="CHEBI:17509"/>
    </ligand>
</feature>
<evidence type="ECO:0000256" key="4">
    <source>
        <dbReference type="ARBA" id="ARBA00023115"/>
    </source>
</evidence>
<dbReference type="InterPro" id="IPR001045">
    <property type="entry name" value="Spermi_synthase"/>
</dbReference>
<feature type="binding site" evidence="6">
    <location>
        <begin position="145"/>
        <end position="146"/>
    </location>
    <ligand>
        <name>S-methyl-5'-thioadenosine</name>
        <dbReference type="ChEBI" id="CHEBI:17509"/>
    </ligand>
</feature>
<dbReference type="PROSITE" id="PS51006">
    <property type="entry name" value="PABS_2"/>
    <property type="match status" value="1"/>
</dbReference>
<dbReference type="GO" id="GO:0008168">
    <property type="term" value="F:methyltransferase activity"/>
    <property type="evidence" value="ECO:0007669"/>
    <property type="project" value="UniProtKB-KW"/>
</dbReference>
<dbReference type="EC" id="2.5.1.16" evidence="6"/>
<keyword evidence="6" id="KW-0745">Spermidine biosynthesis</keyword>
<name>A0A5B8NLX9_9CHRO</name>
<dbReference type="GO" id="GO:0008295">
    <property type="term" value="P:spermidine biosynthetic process"/>
    <property type="evidence" value="ECO:0007669"/>
    <property type="project" value="UniProtKB-UniRule"/>
</dbReference>
<dbReference type="OrthoDB" id="9793120at2"/>
<dbReference type="SUPFAM" id="SSF53335">
    <property type="entry name" value="S-adenosyl-L-methionine-dependent methyltransferases"/>
    <property type="match status" value="1"/>
</dbReference>
<dbReference type="UniPathway" id="UPA00248">
    <property type="reaction ID" value="UER00314"/>
</dbReference>
<keyword evidence="10" id="KW-1185">Reference proteome</keyword>
<dbReference type="InterPro" id="IPR035246">
    <property type="entry name" value="Spermidine_synt_N"/>
</dbReference>
<keyword evidence="2" id="KW-0963">Cytoplasm</keyword>
<dbReference type="InterPro" id="IPR029063">
    <property type="entry name" value="SAM-dependent_MTases_sf"/>
</dbReference>
<dbReference type="FunFam" id="3.40.50.150:FF:000088">
    <property type="entry name" value="Polyamine aminopropyltransferase"/>
    <property type="match status" value="1"/>
</dbReference>
<comment type="caution">
    <text evidence="6">Lacks conserved residue(s) required for the propagation of feature annotation.</text>
</comment>
<evidence type="ECO:0000313" key="10">
    <source>
        <dbReference type="Proteomes" id="UP000318453"/>
    </source>
</evidence>
<dbReference type="HAMAP" id="MF_00198">
    <property type="entry name" value="Spermidine_synth"/>
    <property type="match status" value="1"/>
</dbReference>
<feature type="binding site" evidence="6">
    <location>
        <position position="69"/>
    </location>
    <ligand>
        <name>spermidine</name>
        <dbReference type="ChEBI" id="CHEBI:57834"/>
    </ligand>
</feature>
<sequence length="313" mass="34966">MAGSNLEADLWISEYITPWDIYVHGVTEILTYKKTAFQEMYIVQSGAYGKGLVLDGKWQSSTADEFLYHEALVHPAMIMHQAPKKVLVLGGGEGATIREVLRWQSVEKVKMVDIDGEVVEACQTHLPEMHQGAFSDPRTELVIGDALEVLDQSEEQWDVVISDLSDPIEEGPSFKLFTKEFYEKVNRVLAPDGKFVLQAGPVAPPYIATHARLFNTLKTVFENNVSYTTFVPTYGEPWSVTVSSHTPINTRPEPSVVDQLLQEKTTGNFKLVDGVTLLGLLQTPVYVRRAIAQHQEIFTLSEPPKFFGKGVSH</sequence>
<dbReference type="InterPro" id="IPR030374">
    <property type="entry name" value="PABS"/>
</dbReference>
<feature type="binding site" evidence="6">
    <location>
        <position position="38"/>
    </location>
    <ligand>
        <name>S-methyl-5'-thioadenosine</name>
        <dbReference type="ChEBI" id="CHEBI:17509"/>
    </ligand>
</feature>
<comment type="catalytic activity">
    <reaction evidence="6">
        <text>S-adenosyl 3-(methylsulfanyl)propylamine + putrescine = S-methyl-5'-thioadenosine + spermidine + H(+)</text>
        <dbReference type="Rhea" id="RHEA:12721"/>
        <dbReference type="ChEBI" id="CHEBI:15378"/>
        <dbReference type="ChEBI" id="CHEBI:17509"/>
        <dbReference type="ChEBI" id="CHEBI:57443"/>
        <dbReference type="ChEBI" id="CHEBI:57834"/>
        <dbReference type="ChEBI" id="CHEBI:326268"/>
        <dbReference type="EC" id="2.5.1.16"/>
    </reaction>
</comment>
<dbReference type="PANTHER" id="PTHR43317:SF1">
    <property type="entry name" value="THERMOSPERMINE SYNTHASE ACAULIS5"/>
    <property type="match status" value="1"/>
</dbReference>
<evidence type="ECO:0000256" key="6">
    <source>
        <dbReference type="HAMAP-Rule" id="MF_00198"/>
    </source>
</evidence>
<dbReference type="EMBL" id="CP042326">
    <property type="protein sequence ID" value="QDZ39541.1"/>
    <property type="molecule type" value="Genomic_DNA"/>
</dbReference>
<dbReference type="GO" id="GO:0010487">
    <property type="term" value="F:thermospermine synthase activity"/>
    <property type="evidence" value="ECO:0007669"/>
    <property type="project" value="UniProtKB-EC"/>
</dbReference>
<dbReference type="AlphaFoldDB" id="A0A5B8NLX9"/>
<dbReference type="GO" id="GO:0004766">
    <property type="term" value="F:spermidine synthase activity"/>
    <property type="evidence" value="ECO:0007669"/>
    <property type="project" value="UniProtKB-UniRule"/>
</dbReference>
<comment type="similarity">
    <text evidence="1 6">Belongs to the spermidine/spermine synthase family.</text>
</comment>